<keyword evidence="3" id="KW-0479">Metal-binding</keyword>
<dbReference type="Pfam" id="PF21105">
    <property type="entry name" value="DyP_N"/>
    <property type="match status" value="1"/>
</dbReference>
<keyword evidence="5" id="KW-0408">Iron</keyword>
<reference evidence="8" key="2">
    <citation type="submission" date="2015-01" db="EMBL/GenBank/DDBJ databases">
        <title>Evolutionary Origins and Diversification of the Mycorrhizal Mutualists.</title>
        <authorList>
            <consortium name="DOE Joint Genome Institute"/>
            <consortium name="Mycorrhizal Genomics Consortium"/>
            <person name="Kohler A."/>
            <person name="Kuo A."/>
            <person name="Nagy L.G."/>
            <person name="Floudas D."/>
            <person name="Copeland A."/>
            <person name="Barry K.W."/>
            <person name="Cichocki N."/>
            <person name="Veneault-Fourrey C."/>
            <person name="LaButti K."/>
            <person name="Lindquist E.A."/>
            <person name="Lipzen A."/>
            <person name="Lundell T."/>
            <person name="Morin E."/>
            <person name="Murat C."/>
            <person name="Riley R."/>
            <person name="Ohm R."/>
            <person name="Sun H."/>
            <person name="Tunlid A."/>
            <person name="Henrissat B."/>
            <person name="Grigoriev I.V."/>
            <person name="Hibbett D.S."/>
            <person name="Martin F."/>
        </authorList>
    </citation>
    <scope>NUCLEOTIDE SEQUENCE [LARGE SCALE GENOMIC DNA]</scope>
    <source>
        <strain evidence="8">UH-Slu-Lm8-n1</strain>
    </source>
</reference>
<evidence type="ECO:0000259" key="6">
    <source>
        <dbReference type="PROSITE" id="PS50234"/>
    </source>
</evidence>
<organism evidence="7 8">
    <name type="scientific">Suillus luteus UH-Slu-Lm8-n1</name>
    <dbReference type="NCBI Taxonomy" id="930992"/>
    <lineage>
        <taxon>Eukaryota</taxon>
        <taxon>Fungi</taxon>
        <taxon>Dikarya</taxon>
        <taxon>Basidiomycota</taxon>
        <taxon>Agaricomycotina</taxon>
        <taxon>Agaricomycetes</taxon>
        <taxon>Agaricomycetidae</taxon>
        <taxon>Boletales</taxon>
        <taxon>Suillineae</taxon>
        <taxon>Suillaceae</taxon>
        <taxon>Suillus</taxon>
    </lineage>
</organism>
<dbReference type="CDD" id="cd00198">
    <property type="entry name" value="vWFA"/>
    <property type="match status" value="1"/>
</dbReference>
<dbReference type="PROSITE" id="PS51404">
    <property type="entry name" value="DYP_PEROXIDASE"/>
    <property type="match status" value="1"/>
</dbReference>
<dbReference type="GO" id="GO:0004674">
    <property type="term" value="F:protein serine/threonine kinase activity"/>
    <property type="evidence" value="ECO:0007669"/>
    <property type="project" value="TreeGrafter"/>
</dbReference>
<dbReference type="GO" id="GO:0005737">
    <property type="term" value="C:cytoplasm"/>
    <property type="evidence" value="ECO:0007669"/>
    <property type="project" value="TreeGrafter"/>
</dbReference>
<evidence type="ECO:0000313" key="7">
    <source>
        <dbReference type="EMBL" id="KIK36604.1"/>
    </source>
</evidence>
<dbReference type="Pfam" id="PF00092">
    <property type="entry name" value="VWA"/>
    <property type="match status" value="1"/>
</dbReference>
<evidence type="ECO:0000256" key="2">
    <source>
        <dbReference type="ARBA" id="ARBA00022559"/>
    </source>
</evidence>
<dbReference type="SUPFAM" id="SSF54909">
    <property type="entry name" value="Dimeric alpha+beta barrel"/>
    <property type="match status" value="1"/>
</dbReference>
<sequence>MDNHQYSLDLYKHLGSRSLLPLVSPPVSTARRAVATGNFLATRQSVPTTDLPDLNNVQGDVIFLFPKKAENFVFFRINNTTSFRTALQSFKPTTAEDVKDHLTSIAVAKANATDPSNAPIVDISQYQIAFSRAGMYYLGVNEDTGDARFDQRCMSDDKQFLGDQRYWDPIFVKTNPDPVNGSVHDDTGALHGVITVAASSPETCTKASNDVINLFGSSITVAGGKPVEGRARPRPFKGHEHFGFKDGVSQPCLRGLIVPRPGQIQVDPGVIIMGYPGDPVRDDPTAKVKRPAWTKDGTMLVFRKLEQSVIPFEQYVEKNGPRWREFIPGGDITPALDKGEAEGLFAARLIGRWKSGAPLAKCPFRDDKAMARDPDRRNDFDYVVSDNPNISRFEPSDYYCPFTAHTRKTAPRNLHPYIDAKFLESGSIVRGGLPYGGEVTDQERRDVANGKPELPRGLLFNCYMSSLDSGFVRQTLGYAGNDYWPITSLVPQKKGQDPILGSPPVYTPAQVQGTSPSVKSGDRVDLQLTGKDGTTFEVSGFANVTPKGAAPPPGEPNPFFVTSRGGEYFFVPSVSTLNSWASATTTTTSKLDIVFALDATGSMQVYIDKVRDTLQTLCENLVGTGKWTAGDLRFGLIAFRDHPPQDSTYITRQYPFDSDVSAVKANLANLQADGGGDGPEAQCDALAAVVKAGWRDDATKVAILITDSPPHGIGEDEDGFPGGCPLQNDPIRLVNRMAKLGITLHVLACEPTLSMDFSTPLDFYKGIVQKTGGRFLPLSDVNSLISLFTGSILETADLDALVVKHGAEVYAQAKNQQASSSDISKSLYGRLSSSTNIDTFTVEDIYAANAQGDQNVQVWLNAEQMDSKTTSQIKDVTGFRLKSSYRNGGTPAMSSKTQPVSLDQVETVVRMCLARAT</sequence>
<evidence type="ECO:0000256" key="4">
    <source>
        <dbReference type="ARBA" id="ARBA00023002"/>
    </source>
</evidence>
<dbReference type="STRING" id="930992.A0A0D0AES1"/>
<evidence type="ECO:0000313" key="8">
    <source>
        <dbReference type="Proteomes" id="UP000054485"/>
    </source>
</evidence>
<dbReference type="SUPFAM" id="SSF53300">
    <property type="entry name" value="vWA-like"/>
    <property type="match status" value="1"/>
</dbReference>
<dbReference type="PROSITE" id="PS50234">
    <property type="entry name" value="VWFA"/>
    <property type="match status" value="1"/>
</dbReference>
<dbReference type="InterPro" id="IPR006314">
    <property type="entry name" value="Dyp_peroxidase"/>
</dbReference>
<dbReference type="InterPro" id="IPR011008">
    <property type="entry name" value="Dimeric_a/b-barrel"/>
</dbReference>
<proteinExistence type="predicted"/>
<name>A0A0D0AES1_9AGAM</name>
<gene>
    <name evidence="7" type="ORF">CY34DRAFT_16282</name>
</gene>
<comment type="cofactor">
    <cofactor evidence="1">
        <name>heme b</name>
        <dbReference type="ChEBI" id="CHEBI:60344"/>
    </cofactor>
</comment>
<dbReference type="GO" id="GO:0004601">
    <property type="term" value="F:peroxidase activity"/>
    <property type="evidence" value="ECO:0007669"/>
    <property type="project" value="UniProtKB-KW"/>
</dbReference>
<dbReference type="InParanoid" id="A0A0D0AES1"/>
<dbReference type="InterPro" id="IPR049509">
    <property type="entry name" value="DyP_N"/>
</dbReference>
<evidence type="ECO:0000256" key="5">
    <source>
        <dbReference type="ARBA" id="ARBA00023004"/>
    </source>
</evidence>
<dbReference type="Gene3D" id="3.40.50.410">
    <property type="entry name" value="von Willebrand factor, type A domain"/>
    <property type="match status" value="1"/>
</dbReference>
<dbReference type="PANTHER" id="PTHR47763:SF1">
    <property type="entry name" value="DUF659 DOMAIN-CONTAINING PROTEIN"/>
    <property type="match status" value="1"/>
</dbReference>
<keyword evidence="2" id="KW-0575">Peroxidase</keyword>
<dbReference type="SMART" id="SM00327">
    <property type="entry name" value="VWA"/>
    <property type="match status" value="1"/>
</dbReference>
<dbReference type="InterPro" id="IPR002035">
    <property type="entry name" value="VWF_A"/>
</dbReference>
<dbReference type="GO" id="GO:0020037">
    <property type="term" value="F:heme binding"/>
    <property type="evidence" value="ECO:0007669"/>
    <property type="project" value="InterPro"/>
</dbReference>
<protein>
    <recommendedName>
        <fullName evidence="6">VWFA domain-containing protein</fullName>
    </recommendedName>
</protein>
<dbReference type="InterPro" id="IPR036465">
    <property type="entry name" value="vWFA_dom_sf"/>
</dbReference>
<accession>A0A0D0AES1</accession>
<keyword evidence="4" id="KW-0560">Oxidoreductase</keyword>
<evidence type="ECO:0000256" key="1">
    <source>
        <dbReference type="ARBA" id="ARBA00001970"/>
    </source>
</evidence>
<dbReference type="GO" id="GO:0046872">
    <property type="term" value="F:metal ion binding"/>
    <property type="evidence" value="ECO:0007669"/>
    <property type="project" value="UniProtKB-KW"/>
</dbReference>
<dbReference type="AlphaFoldDB" id="A0A0D0AES1"/>
<reference evidence="7 8" key="1">
    <citation type="submission" date="2014-04" db="EMBL/GenBank/DDBJ databases">
        <authorList>
            <consortium name="DOE Joint Genome Institute"/>
            <person name="Kuo A."/>
            <person name="Ruytinx J."/>
            <person name="Rineau F."/>
            <person name="Colpaert J."/>
            <person name="Kohler A."/>
            <person name="Nagy L.G."/>
            <person name="Floudas D."/>
            <person name="Copeland A."/>
            <person name="Barry K.W."/>
            <person name="Cichocki N."/>
            <person name="Veneault-Fourrey C."/>
            <person name="LaButti K."/>
            <person name="Lindquist E.A."/>
            <person name="Lipzen A."/>
            <person name="Lundell T."/>
            <person name="Morin E."/>
            <person name="Murat C."/>
            <person name="Sun H."/>
            <person name="Tunlid A."/>
            <person name="Henrissat B."/>
            <person name="Grigoriev I.V."/>
            <person name="Hibbett D.S."/>
            <person name="Martin F."/>
            <person name="Nordberg H.P."/>
            <person name="Cantor M.N."/>
            <person name="Hua S.X."/>
        </authorList>
    </citation>
    <scope>NUCLEOTIDE SEQUENCE [LARGE SCALE GENOMIC DNA]</scope>
    <source>
        <strain evidence="7 8">UH-Slu-Lm8-n1</strain>
    </source>
</reference>
<dbReference type="NCBIfam" id="TIGR01413">
    <property type="entry name" value="Dyp_perox_fam"/>
    <property type="match status" value="1"/>
</dbReference>
<dbReference type="EMBL" id="KN835515">
    <property type="protein sequence ID" value="KIK36604.1"/>
    <property type="molecule type" value="Genomic_DNA"/>
</dbReference>
<dbReference type="HOGENOM" id="CLU_317644_0_0_1"/>
<feature type="domain" description="VWFA" evidence="6">
    <location>
        <begin position="592"/>
        <end position="792"/>
    </location>
</feature>
<keyword evidence="8" id="KW-1185">Reference proteome</keyword>
<dbReference type="Proteomes" id="UP000054485">
    <property type="component" value="Unassembled WGS sequence"/>
</dbReference>
<evidence type="ECO:0000256" key="3">
    <source>
        <dbReference type="ARBA" id="ARBA00022723"/>
    </source>
</evidence>
<dbReference type="OrthoDB" id="3207336at2759"/>
<dbReference type="InterPro" id="IPR052969">
    <property type="entry name" value="Thr-specific_kinase-like"/>
</dbReference>
<dbReference type="PANTHER" id="PTHR47763">
    <property type="entry name" value="ALPHA-PROTEIN KINASE VWKA"/>
    <property type="match status" value="1"/>
</dbReference>